<evidence type="ECO:0000313" key="3">
    <source>
        <dbReference type="Proteomes" id="UP000004508"/>
    </source>
</evidence>
<accession>D6TXX2</accession>
<dbReference type="STRING" id="485913.Krac_6097"/>
<organism evidence="2 3">
    <name type="scientific">Ktedonobacter racemifer DSM 44963</name>
    <dbReference type="NCBI Taxonomy" id="485913"/>
    <lineage>
        <taxon>Bacteria</taxon>
        <taxon>Bacillati</taxon>
        <taxon>Chloroflexota</taxon>
        <taxon>Ktedonobacteria</taxon>
        <taxon>Ktedonobacterales</taxon>
        <taxon>Ktedonobacteraceae</taxon>
        <taxon>Ktedonobacter</taxon>
    </lineage>
</organism>
<reference evidence="2 3" key="1">
    <citation type="journal article" date="2011" name="Stand. Genomic Sci.">
        <title>Non-contiguous finished genome sequence and contextual data of the filamentous soil bacterium Ktedonobacter racemifer type strain (SOSP1-21).</title>
        <authorList>
            <person name="Chang Y.J."/>
            <person name="Land M."/>
            <person name="Hauser L."/>
            <person name="Chertkov O."/>
            <person name="Del Rio T.G."/>
            <person name="Nolan M."/>
            <person name="Copeland A."/>
            <person name="Tice H."/>
            <person name="Cheng J.F."/>
            <person name="Lucas S."/>
            <person name="Han C."/>
            <person name="Goodwin L."/>
            <person name="Pitluck S."/>
            <person name="Ivanova N."/>
            <person name="Ovchinikova G."/>
            <person name="Pati A."/>
            <person name="Chen A."/>
            <person name="Palaniappan K."/>
            <person name="Mavromatis K."/>
            <person name="Liolios K."/>
            <person name="Brettin T."/>
            <person name="Fiebig A."/>
            <person name="Rohde M."/>
            <person name="Abt B."/>
            <person name="Goker M."/>
            <person name="Detter J.C."/>
            <person name="Woyke T."/>
            <person name="Bristow J."/>
            <person name="Eisen J.A."/>
            <person name="Markowitz V."/>
            <person name="Hugenholtz P."/>
            <person name="Kyrpides N.C."/>
            <person name="Klenk H.P."/>
            <person name="Lapidus A."/>
        </authorList>
    </citation>
    <scope>NUCLEOTIDE SEQUENCE [LARGE SCALE GENOMIC DNA]</scope>
    <source>
        <strain evidence="3">DSM 44963</strain>
    </source>
</reference>
<keyword evidence="3" id="KW-1185">Reference proteome</keyword>
<gene>
    <name evidence="2" type="ORF">Krac_6097</name>
</gene>
<dbReference type="InParanoid" id="D6TXX2"/>
<evidence type="ECO:0000313" key="2">
    <source>
        <dbReference type="EMBL" id="EFH84968.1"/>
    </source>
</evidence>
<dbReference type="Proteomes" id="UP000004508">
    <property type="component" value="Unassembled WGS sequence"/>
</dbReference>
<proteinExistence type="predicted"/>
<evidence type="ECO:0000256" key="1">
    <source>
        <dbReference type="SAM" id="MobiDB-lite"/>
    </source>
</evidence>
<dbReference type="AlphaFoldDB" id="D6TXX2"/>
<name>D6TXX2_KTERA</name>
<feature type="region of interest" description="Disordered" evidence="1">
    <location>
        <begin position="1"/>
        <end position="25"/>
    </location>
</feature>
<protein>
    <submittedName>
        <fullName evidence="2">Uncharacterized protein</fullName>
    </submittedName>
</protein>
<dbReference type="EMBL" id="ADVG01000003">
    <property type="protein sequence ID" value="EFH84968.1"/>
    <property type="molecule type" value="Genomic_DNA"/>
</dbReference>
<comment type="caution">
    <text evidence="2">The sequence shown here is derived from an EMBL/GenBank/DDBJ whole genome shotgun (WGS) entry which is preliminary data.</text>
</comment>
<sequence length="70" mass="7555">MGRASLMTETSCQGSSPTPTARSPPPPVPFSLSIFFLFVLHSHQKRTHTRHAVSYAHAPGGSVFFGKESV</sequence>